<dbReference type="InterPro" id="IPR012337">
    <property type="entry name" value="RNaseH-like_sf"/>
</dbReference>
<feature type="domain" description="Integrase catalytic" evidence="1">
    <location>
        <begin position="46"/>
        <end position="92"/>
    </location>
</feature>
<sequence>MRRRPDVHSDQGWHCKIQPYRAMPARRGVKQGMSHKGNYFDNAAIESFFGTLEVEYFHLERPDSIDVLEASVHDYIHHHHKRIKLRLQELSSV</sequence>
<protein>
    <recommendedName>
        <fullName evidence="1">Integrase catalytic domain-containing protein</fullName>
    </recommendedName>
</protein>
<gene>
    <name evidence="2" type="ORF">D8I35_10135</name>
</gene>
<accession>A0A3M6QVD6</accession>
<dbReference type="PANTHER" id="PTHR46889">
    <property type="entry name" value="TRANSPOSASE INSF FOR INSERTION SEQUENCE IS3B-RELATED"/>
    <property type="match status" value="1"/>
</dbReference>
<proteinExistence type="predicted"/>
<name>A0A3M6QVD6_9BURK</name>
<dbReference type="OrthoDB" id="5365969at2"/>
<dbReference type="Pfam" id="PF13333">
    <property type="entry name" value="rve_2"/>
    <property type="match status" value="1"/>
</dbReference>
<organism evidence="2 3">
    <name type="scientific">Corticibacter populi</name>
    <dbReference type="NCBI Taxonomy" id="1550736"/>
    <lineage>
        <taxon>Bacteria</taxon>
        <taxon>Pseudomonadati</taxon>
        <taxon>Pseudomonadota</taxon>
        <taxon>Betaproteobacteria</taxon>
        <taxon>Burkholderiales</taxon>
        <taxon>Comamonadaceae</taxon>
        <taxon>Corticibacter</taxon>
    </lineage>
</organism>
<comment type="caution">
    <text evidence="2">The sequence shown here is derived from an EMBL/GenBank/DDBJ whole genome shotgun (WGS) entry which is preliminary data.</text>
</comment>
<dbReference type="AlphaFoldDB" id="A0A3M6QVD6"/>
<dbReference type="SUPFAM" id="SSF53098">
    <property type="entry name" value="Ribonuclease H-like"/>
    <property type="match status" value="1"/>
</dbReference>
<dbReference type="Proteomes" id="UP000278006">
    <property type="component" value="Unassembled WGS sequence"/>
</dbReference>
<keyword evidence="3" id="KW-1185">Reference proteome</keyword>
<dbReference type="PANTHER" id="PTHR46889:SF4">
    <property type="entry name" value="TRANSPOSASE INSO FOR INSERTION SEQUENCE ELEMENT IS911B-RELATED"/>
    <property type="match status" value="1"/>
</dbReference>
<evidence type="ECO:0000313" key="3">
    <source>
        <dbReference type="Proteomes" id="UP000278006"/>
    </source>
</evidence>
<reference evidence="2 3" key="1">
    <citation type="submission" date="2018-10" db="EMBL/GenBank/DDBJ databases">
        <title>Draft genome of Cortibacter populi DSM10536.</title>
        <authorList>
            <person name="Bernier A.-M."/>
            <person name="Bernard K."/>
        </authorList>
    </citation>
    <scope>NUCLEOTIDE SEQUENCE [LARGE SCALE GENOMIC DNA]</scope>
    <source>
        <strain evidence="2 3">DSM 105136</strain>
    </source>
</reference>
<dbReference type="InterPro" id="IPR050900">
    <property type="entry name" value="Transposase_IS3/IS150/IS904"/>
</dbReference>
<dbReference type="InterPro" id="IPR001584">
    <property type="entry name" value="Integrase_cat-core"/>
</dbReference>
<evidence type="ECO:0000313" key="2">
    <source>
        <dbReference type="EMBL" id="RMX06841.1"/>
    </source>
</evidence>
<evidence type="ECO:0000259" key="1">
    <source>
        <dbReference type="Pfam" id="PF13333"/>
    </source>
</evidence>
<dbReference type="GO" id="GO:0015074">
    <property type="term" value="P:DNA integration"/>
    <property type="evidence" value="ECO:0007669"/>
    <property type="project" value="InterPro"/>
</dbReference>
<dbReference type="EMBL" id="RDQO01000002">
    <property type="protein sequence ID" value="RMX06841.1"/>
    <property type="molecule type" value="Genomic_DNA"/>
</dbReference>